<feature type="compositionally biased region" description="Polar residues" evidence="9">
    <location>
        <begin position="284"/>
        <end position="307"/>
    </location>
</feature>
<dbReference type="InterPro" id="IPR050774">
    <property type="entry name" value="KCMF1/Dystrophin"/>
</dbReference>
<dbReference type="OrthoDB" id="7873042at2759"/>
<feature type="compositionally biased region" description="Low complexity" evidence="9">
    <location>
        <begin position="255"/>
        <end position="277"/>
    </location>
</feature>
<evidence type="ECO:0000256" key="5">
    <source>
        <dbReference type="ARBA" id="ARBA00022723"/>
    </source>
</evidence>
<proteinExistence type="inferred from homology"/>
<dbReference type="KEGG" id="tut:107368894"/>
<evidence type="ECO:0000256" key="3">
    <source>
        <dbReference type="ARBA" id="ARBA00012483"/>
    </source>
</evidence>
<dbReference type="Proteomes" id="UP000015104">
    <property type="component" value="Unassembled WGS sequence"/>
</dbReference>
<evidence type="ECO:0000259" key="10">
    <source>
        <dbReference type="PROSITE" id="PS50135"/>
    </source>
</evidence>
<dbReference type="InterPro" id="IPR043145">
    <property type="entry name" value="Znf_ZZ_sf"/>
</dbReference>
<evidence type="ECO:0000256" key="7">
    <source>
        <dbReference type="ARBA" id="ARBA00022833"/>
    </source>
</evidence>
<keyword evidence="5" id="KW-0479">Metal-binding</keyword>
<dbReference type="GO" id="GO:0061630">
    <property type="term" value="F:ubiquitin protein ligase activity"/>
    <property type="evidence" value="ECO:0007669"/>
    <property type="project" value="UniProtKB-EC"/>
</dbReference>
<dbReference type="PANTHER" id="PTHR12268">
    <property type="entry name" value="E3 UBIQUITIN-PROTEIN LIGASE KCMF1"/>
    <property type="match status" value="1"/>
</dbReference>
<sequence length="456" mass="49409">MSQHEGVSCDACLKSDFRGRRYKCLTCPNYDLCSNCYESGVRSTRHTPDHPMQCILTRSDYDIFYGGETFNTDQPYSLTCPFCGRMGFTEVTLHEHVVAEHSEGPQEVICPICASLPDCEPNHVTDDFATHLALEHRHLREWDDPQTAMRGRRAPHPTRGVSSNRPRRSQMQFSSAPGLSTFSGSSRESMDPIAELLSQLSGVRRAANLGQSHSNQLQQLQMQLQLERNSGVGNGGNISSGIVGASGSGSGSGSSSGININSSGLSASQRQSASRSIMSRRHQQASSSTPVSGSTQPSSNNYAYKSLANGSSQQPLSSYLVAWEPPSSSGVSTIGNVTLNQPHHYGSSSSFGNNLLIASSEATPSTSTATLTSQNLVNTCTQPILSVNEQEALDIERAERSLFVQELLLNTLIEGSSVNSESERREDSIDDQVESNENISLVSKLKNLLSFDLDNF</sequence>
<dbReference type="GO" id="GO:0010646">
    <property type="term" value="P:regulation of cell communication"/>
    <property type="evidence" value="ECO:0007669"/>
    <property type="project" value="UniProtKB-ARBA"/>
</dbReference>
<reference evidence="11" key="2">
    <citation type="submission" date="2015-06" db="UniProtKB">
        <authorList>
            <consortium name="EnsemblMetazoa"/>
        </authorList>
    </citation>
    <scope>IDENTIFICATION</scope>
</reference>
<dbReference type="GO" id="GO:0023051">
    <property type="term" value="P:regulation of signaling"/>
    <property type="evidence" value="ECO:0007669"/>
    <property type="project" value="UniProtKB-ARBA"/>
</dbReference>
<evidence type="ECO:0000313" key="11">
    <source>
        <dbReference type="EnsemblMetazoa" id="tetur29g01620.1"/>
    </source>
</evidence>
<keyword evidence="7" id="KW-0862">Zinc</keyword>
<evidence type="ECO:0000256" key="4">
    <source>
        <dbReference type="ARBA" id="ARBA00022679"/>
    </source>
</evidence>
<name>T1L090_TETUR</name>
<dbReference type="eggNOG" id="KOG1280">
    <property type="taxonomic scope" value="Eukaryota"/>
</dbReference>
<dbReference type="SMART" id="SM00291">
    <property type="entry name" value="ZnF_ZZ"/>
    <property type="match status" value="1"/>
</dbReference>
<dbReference type="GO" id="GO:0008270">
    <property type="term" value="F:zinc ion binding"/>
    <property type="evidence" value="ECO:0007669"/>
    <property type="project" value="UniProtKB-KW"/>
</dbReference>
<evidence type="ECO:0000256" key="1">
    <source>
        <dbReference type="ARBA" id="ARBA00000900"/>
    </source>
</evidence>
<keyword evidence="4" id="KW-0808">Transferase</keyword>
<dbReference type="Gene3D" id="3.30.60.90">
    <property type="match status" value="1"/>
</dbReference>
<comment type="catalytic activity">
    <reaction evidence="1">
        <text>S-ubiquitinyl-[E2 ubiquitin-conjugating enzyme]-L-cysteine + [acceptor protein]-L-lysine = [E2 ubiquitin-conjugating enzyme]-L-cysteine + N(6)-ubiquitinyl-[acceptor protein]-L-lysine.</text>
        <dbReference type="EC" id="2.3.2.27"/>
    </reaction>
</comment>
<feature type="region of interest" description="Disordered" evidence="9">
    <location>
        <begin position="243"/>
        <end position="307"/>
    </location>
</feature>
<accession>T1L090</accession>
<evidence type="ECO:0000256" key="9">
    <source>
        <dbReference type="SAM" id="MobiDB-lite"/>
    </source>
</evidence>
<organism evidence="11 12">
    <name type="scientific">Tetranychus urticae</name>
    <name type="common">Two-spotted spider mite</name>
    <dbReference type="NCBI Taxonomy" id="32264"/>
    <lineage>
        <taxon>Eukaryota</taxon>
        <taxon>Metazoa</taxon>
        <taxon>Ecdysozoa</taxon>
        <taxon>Arthropoda</taxon>
        <taxon>Chelicerata</taxon>
        <taxon>Arachnida</taxon>
        <taxon>Acari</taxon>
        <taxon>Acariformes</taxon>
        <taxon>Trombidiformes</taxon>
        <taxon>Prostigmata</taxon>
        <taxon>Eleutherengona</taxon>
        <taxon>Raphignathae</taxon>
        <taxon>Tetranychoidea</taxon>
        <taxon>Tetranychidae</taxon>
        <taxon>Tetranychus</taxon>
    </lineage>
</organism>
<keyword evidence="12" id="KW-1185">Reference proteome</keyword>
<protein>
    <recommendedName>
        <fullName evidence="3">RING-type E3 ubiquitin transferase</fullName>
        <ecNumber evidence="3">2.3.2.27</ecNumber>
    </recommendedName>
</protein>
<feature type="compositionally biased region" description="Gly residues" evidence="9">
    <location>
        <begin position="243"/>
        <end position="254"/>
    </location>
</feature>
<keyword evidence="6 8" id="KW-0863">Zinc-finger</keyword>
<dbReference type="PROSITE" id="PS01357">
    <property type="entry name" value="ZF_ZZ_1"/>
    <property type="match status" value="1"/>
</dbReference>
<dbReference type="GO" id="GO:0045202">
    <property type="term" value="C:synapse"/>
    <property type="evidence" value="ECO:0007669"/>
    <property type="project" value="GOC"/>
</dbReference>
<evidence type="ECO:0000256" key="8">
    <source>
        <dbReference type="PROSITE-ProRule" id="PRU00228"/>
    </source>
</evidence>
<dbReference type="Pfam" id="PF05605">
    <property type="entry name" value="zf-Di19"/>
    <property type="match status" value="1"/>
</dbReference>
<dbReference type="EnsemblMetazoa" id="tetur29g01620.1">
    <property type="protein sequence ID" value="tetur29g01620.1"/>
    <property type="gene ID" value="tetur29g01620"/>
</dbReference>
<dbReference type="STRING" id="32264.T1L090"/>
<evidence type="ECO:0000313" key="12">
    <source>
        <dbReference type="Proteomes" id="UP000015104"/>
    </source>
</evidence>
<evidence type="ECO:0000256" key="2">
    <source>
        <dbReference type="ARBA" id="ARBA00010938"/>
    </source>
</evidence>
<dbReference type="HOGENOM" id="CLU_032080_1_1_1"/>
<dbReference type="GO" id="GO:0099536">
    <property type="term" value="P:synaptic signaling"/>
    <property type="evidence" value="ECO:0007669"/>
    <property type="project" value="TreeGrafter"/>
</dbReference>
<dbReference type="PROSITE" id="PS50135">
    <property type="entry name" value="ZF_ZZ_2"/>
    <property type="match status" value="1"/>
</dbReference>
<feature type="compositionally biased region" description="Polar residues" evidence="9">
    <location>
        <begin position="160"/>
        <end position="187"/>
    </location>
</feature>
<feature type="region of interest" description="Disordered" evidence="9">
    <location>
        <begin position="143"/>
        <end position="187"/>
    </location>
</feature>
<dbReference type="GO" id="GO:0005886">
    <property type="term" value="C:plasma membrane"/>
    <property type="evidence" value="ECO:0007669"/>
    <property type="project" value="TreeGrafter"/>
</dbReference>
<dbReference type="Pfam" id="PF00569">
    <property type="entry name" value="ZZ"/>
    <property type="match status" value="1"/>
</dbReference>
<dbReference type="EMBL" id="CAEY01000763">
    <property type="status" value="NOT_ANNOTATED_CDS"/>
    <property type="molecule type" value="Genomic_DNA"/>
</dbReference>
<dbReference type="CDD" id="cd02338">
    <property type="entry name" value="ZZ_PCMF_like"/>
    <property type="match status" value="1"/>
</dbReference>
<dbReference type="EC" id="2.3.2.27" evidence="3"/>
<reference evidence="12" key="1">
    <citation type="submission" date="2011-08" db="EMBL/GenBank/DDBJ databases">
        <authorList>
            <person name="Rombauts S."/>
        </authorList>
    </citation>
    <scope>NUCLEOTIDE SEQUENCE</scope>
    <source>
        <strain evidence="12">London</strain>
    </source>
</reference>
<dbReference type="SUPFAM" id="SSF57850">
    <property type="entry name" value="RING/U-box"/>
    <property type="match status" value="1"/>
</dbReference>
<dbReference type="InterPro" id="IPR000433">
    <property type="entry name" value="Znf_ZZ"/>
</dbReference>
<feature type="domain" description="ZZ-type" evidence="10">
    <location>
        <begin position="4"/>
        <end position="60"/>
    </location>
</feature>
<comment type="similarity">
    <text evidence="2">Belongs to the KCMF1 family.</text>
</comment>
<dbReference type="PANTHER" id="PTHR12268:SF13">
    <property type="entry name" value="E3 UBIQUITIN-PROTEIN LIGASE KCMF1"/>
    <property type="match status" value="1"/>
</dbReference>
<evidence type="ECO:0000256" key="6">
    <source>
        <dbReference type="ARBA" id="ARBA00022771"/>
    </source>
</evidence>
<gene>
    <name evidence="11" type="primary">107368894</name>
</gene>
<dbReference type="AlphaFoldDB" id="T1L090"/>
<dbReference type="InterPro" id="IPR008598">
    <property type="entry name" value="Di19_Zn-bd"/>
</dbReference>
<dbReference type="OMA" id="CYESGAR"/>